<protein>
    <submittedName>
        <fullName evidence="12">ICAM2 protein</fullName>
    </submittedName>
</protein>
<dbReference type="GO" id="GO:0098609">
    <property type="term" value="P:cell-cell adhesion"/>
    <property type="evidence" value="ECO:0007669"/>
    <property type="project" value="InterPro"/>
</dbReference>
<feature type="non-terminal residue" evidence="12">
    <location>
        <position position="1"/>
    </location>
</feature>
<organism evidence="12 13">
    <name type="scientific">Sula dactylatra</name>
    <name type="common">Masked booby</name>
    <dbReference type="NCBI Taxonomy" id="56068"/>
    <lineage>
        <taxon>Eukaryota</taxon>
        <taxon>Metazoa</taxon>
        <taxon>Chordata</taxon>
        <taxon>Craniata</taxon>
        <taxon>Vertebrata</taxon>
        <taxon>Euteleostomi</taxon>
        <taxon>Archelosauria</taxon>
        <taxon>Archosauria</taxon>
        <taxon>Dinosauria</taxon>
        <taxon>Saurischia</taxon>
        <taxon>Theropoda</taxon>
        <taxon>Coelurosauria</taxon>
        <taxon>Aves</taxon>
        <taxon>Neognathae</taxon>
        <taxon>Neoaves</taxon>
        <taxon>Aequornithes</taxon>
        <taxon>Suliformes</taxon>
        <taxon>Sulidae</taxon>
        <taxon>Sula</taxon>
    </lineage>
</organism>
<dbReference type="Proteomes" id="UP000619137">
    <property type="component" value="Unassembled WGS sequence"/>
</dbReference>
<evidence type="ECO:0000313" key="13">
    <source>
        <dbReference type="Proteomes" id="UP000619137"/>
    </source>
</evidence>
<evidence type="ECO:0000256" key="9">
    <source>
        <dbReference type="ARBA" id="ARBA00023180"/>
    </source>
</evidence>
<feature type="region of interest" description="Disordered" evidence="11">
    <location>
        <begin position="36"/>
        <end position="57"/>
    </location>
</feature>
<keyword evidence="7" id="KW-0472">Membrane</keyword>
<keyword evidence="3" id="KW-0732">Signal</keyword>
<evidence type="ECO:0000256" key="4">
    <source>
        <dbReference type="ARBA" id="ARBA00022737"/>
    </source>
</evidence>
<dbReference type="GO" id="GO:0005178">
    <property type="term" value="F:integrin binding"/>
    <property type="evidence" value="ECO:0007669"/>
    <property type="project" value="InterPro"/>
</dbReference>
<sequence length="134" mass="14668">LQNVTVWNSSILCFYSCRGQRKVVKTELIVYRKAPRGEGFPASPGKPGSSPSLCGSPLGAPERVELQSVPQLAIGKSHELVCTVSKVAPIRNLTVILWRGSEILHTETFKQQSQDEPASVQVIYPLTAQHRDDG</sequence>
<evidence type="ECO:0000256" key="11">
    <source>
        <dbReference type="SAM" id="MobiDB-lite"/>
    </source>
</evidence>
<dbReference type="SUPFAM" id="SSF48726">
    <property type="entry name" value="Immunoglobulin"/>
    <property type="match status" value="1"/>
</dbReference>
<feature type="compositionally biased region" description="Low complexity" evidence="11">
    <location>
        <begin position="39"/>
        <end position="57"/>
    </location>
</feature>
<evidence type="ECO:0000256" key="2">
    <source>
        <dbReference type="ARBA" id="ARBA00022692"/>
    </source>
</evidence>
<dbReference type="PRINTS" id="PR01472">
    <property type="entry name" value="ICAMVCAM1"/>
</dbReference>
<evidence type="ECO:0000256" key="6">
    <source>
        <dbReference type="ARBA" id="ARBA00022989"/>
    </source>
</evidence>
<dbReference type="InterPro" id="IPR036179">
    <property type="entry name" value="Ig-like_dom_sf"/>
</dbReference>
<dbReference type="PANTHER" id="PTHR13771:SF9">
    <property type="entry name" value="INTERCELLULAR ADHESION MOLECULE 5"/>
    <property type="match status" value="1"/>
</dbReference>
<name>A0A851AUJ2_SULDA</name>
<keyword evidence="8" id="KW-1015">Disulfide bond</keyword>
<comment type="caution">
    <text evidence="12">The sequence shown here is derived from an EMBL/GenBank/DDBJ whole genome shotgun (WGS) entry which is preliminary data.</text>
</comment>
<dbReference type="Gene3D" id="2.60.40.10">
    <property type="entry name" value="Immunoglobulins"/>
    <property type="match status" value="1"/>
</dbReference>
<comment type="subcellular location">
    <subcellularLocation>
        <location evidence="1">Membrane</location>
        <topology evidence="1">Single-pass type I membrane protein</topology>
    </subcellularLocation>
</comment>
<evidence type="ECO:0000256" key="8">
    <source>
        <dbReference type="ARBA" id="ARBA00023157"/>
    </source>
</evidence>
<feature type="non-terminal residue" evidence="12">
    <location>
        <position position="134"/>
    </location>
</feature>
<dbReference type="InterPro" id="IPR047012">
    <property type="entry name" value="ICAM_VCAM"/>
</dbReference>
<keyword evidence="9" id="KW-0325">Glycoprotein</keyword>
<evidence type="ECO:0000256" key="5">
    <source>
        <dbReference type="ARBA" id="ARBA00022889"/>
    </source>
</evidence>
<dbReference type="InterPro" id="IPR003987">
    <property type="entry name" value="ICAM_VCAM_N"/>
</dbReference>
<proteinExistence type="predicted"/>
<keyword evidence="13" id="KW-1185">Reference proteome</keyword>
<evidence type="ECO:0000256" key="7">
    <source>
        <dbReference type="ARBA" id="ARBA00023136"/>
    </source>
</evidence>
<evidence type="ECO:0000256" key="10">
    <source>
        <dbReference type="ARBA" id="ARBA00023319"/>
    </source>
</evidence>
<keyword evidence="4" id="KW-0677">Repeat</keyword>
<dbReference type="EMBL" id="WEKW01067206">
    <property type="protein sequence ID" value="NWI35114.1"/>
    <property type="molecule type" value="Genomic_DNA"/>
</dbReference>
<keyword evidence="2" id="KW-0812">Transmembrane</keyword>
<keyword evidence="10" id="KW-0393">Immunoglobulin domain</keyword>
<dbReference type="AlphaFoldDB" id="A0A851AUJ2"/>
<gene>
    <name evidence="12" type="primary">Icam2</name>
    <name evidence="12" type="ORF">SULDAC_R13915</name>
</gene>
<reference evidence="12" key="1">
    <citation type="submission" date="2019-10" db="EMBL/GenBank/DDBJ databases">
        <title>Bird 10,000 Genomes (B10K) Project - Family phase.</title>
        <authorList>
            <person name="Zhang G."/>
        </authorList>
    </citation>
    <scope>NUCLEOTIDE SEQUENCE</scope>
    <source>
        <strain evidence="12">B10K-DU-002-49</strain>
        <tissue evidence="12">Muscle</tissue>
    </source>
</reference>
<evidence type="ECO:0000313" key="12">
    <source>
        <dbReference type="EMBL" id="NWI35114.1"/>
    </source>
</evidence>
<evidence type="ECO:0000256" key="1">
    <source>
        <dbReference type="ARBA" id="ARBA00004479"/>
    </source>
</evidence>
<dbReference type="GO" id="GO:0005886">
    <property type="term" value="C:plasma membrane"/>
    <property type="evidence" value="ECO:0007669"/>
    <property type="project" value="TreeGrafter"/>
</dbReference>
<keyword evidence="6" id="KW-1133">Transmembrane helix</keyword>
<evidence type="ECO:0000256" key="3">
    <source>
        <dbReference type="ARBA" id="ARBA00022729"/>
    </source>
</evidence>
<dbReference type="PANTHER" id="PTHR13771">
    <property type="entry name" value="INTERCELLULAR ADHESION MOLECULE"/>
    <property type="match status" value="1"/>
</dbReference>
<dbReference type="InterPro" id="IPR013783">
    <property type="entry name" value="Ig-like_fold"/>
</dbReference>
<keyword evidence="5" id="KW-0130">Cell adhesion</keyword>
<accession>A0A851AUJ2</accession>